<protein>
    <submittedName>
        <fullName evidence="5">Helix-turn-helix domain-containing protein</fullName>
    </submittedName>
</protein>
<dbReference type="Proteomes" id="UP001519887">
    <property type="component" value="Unassembled WGS sequence"/>
</dbReference>
<reference evidence="5 6" key="1">
    <citation type="submission" date="2021-07" db="EMBL/GenBank/DDBJ databases">
        <title>Paenibacillus radiodurans sp. nov., isolated from the southeastern edge of Tengger Desert.</title>
        <authorList>
            <person name="Zhang G."/>
        </authorList>
    </citation>
    <scope>NUCLEOTIDE SEQUENCE [LARGE SCALE GENOMIC DNA]</scope>
    <source>
        <strain evidence="5 6">CCM 7311</strain>
    </source>
</reference>
<dbReference type="InterPro" id="IPR009057">
    <property type="entry name" value="Homeodomain-like_sf"/>
</dbReference>
<comment type="caution">
    <text evidence="5">The sequence shown here is derived from an EMBL/GenBank/DDBJ whole genome shotgun (WGS) entry which is preliminary data.</text>
</comment>
<evidence type="ECO:0000256" key="2">
    <source>
        <dbReference type="ARBA" id="ARBA00023125"/>
    </source>
</evidence>
<proteinExistence type="predicted"/>
<dbReference type="PANTHER" id="PTHR43280">
    <property type="entry name" value="ARAC-FAMILY TRANSCRIPTIONAL REGULATOR"/>
    <property type="match status" value="1"/>
</dbReference>
<dbReference type="SMART" id="SM00342">
    <property type="entry name" value="HTH_ARAC"/>
    <property type="match status" value="1"/>
</dbReference>
<dbReference type="SUPFAM" id="SSF46689">
    <property type="entry name" value="Homeodomain-like"/>
    <property type="match status" value="2"/>
</dbReference>
<sequence length="232" mass="26185">ASHYFVGGQPGAVKFTAAGSAGLDKVVRKTERLMLAKNDEEISSIMESLPGLFREENYGIYHAACLWNQFAVMISQRQECGQAAAVNDFLDYEELVSRFGSLSSLCAAIAGMIRNVCHPAEAPDRHMSYNGNFMALLEHVNQNYAKELSLSELADKFFLNMSYCSELFKKATGYTFRYYVTKLRMETAAELMQSGKYSVDTVSGMTGYHDYYYFCKIFKRFYGITPSKFNAK</sequence>
<feature type="non-terminal residue" evidence="5">
    <location>
        <position position="1"/>
    </location>
</feature>
<gene>
    <name evidence="5" type="ORF">K0U00_37965</name>
</gene>
<dbReference type="Gene3D" id="1.10.10.60">
    <property type="entry name" value="Homeodomain-like"/>
    <property type="match status" value="2"/>
</dbReference>
<evidence type="ECO:0000256" key="1">
    <source>
        <dbReference type="ARBA" id="ARBA00023015"/>
    </source>
</evidence>
<evidence type="ECO:0000256" key="3">
    <source>
        <dbReference type="ARBA" id="ARBA00023163"/>
    </source>
</evidence>
<evidence type="ECO:0000259" key="4">
    <source>
        <dbReference type="PROSITE" id="PS01124"/>
    </source>
</evidence>
<name>A0ABS7CG16_9BACL</name>
<organism evidence="5 6">
    <name type="scientific">Paenibacillus sepulcri</name>
    <dbReference type="NCBI Taxonomy" id="359917"/>
    <lineage>
        <taxon>Bacteria</taxon>
        <taxon>Bacillati</taxon>
        <taxon>Bacillota</taxon>
        <taxon>Bacilli</taxon>
        <taxon>Bacillales</taxon>
        <taxon>Paenibacillaceae</taxon>
        <taxon>Paenibacillus</taxon>
    </lineage>
</organism>
<keyword evidence="2" id="KW-0238">DNA-binding</keyword>
<keyword evidence="6" id="KW-1185">Reference proteome</keyword>
<dbReference type="PROSITE" id="PS01124">
    <property type="entry name" value="HTH_ARAC_FAMILY_2"/>
    <property type="match status" value="1"/>
</dbReference>
<dbReference type="PANTHER" id="PTHR43280:SF2">
    <property type="entry name" value="HTH-TYPE TRANSCRIPTIONAL REGULATOR EXSA"/>
    <property type="match status" value="1"/>
</dbReference>
<keyword evidence="3" id="KW-0804">Transcription</keyword>
<keyword evidence="1" id="KW-0805">Transcription regulation</keyword>
<evidence type="ECO:0000313" key="5">
    <source>
        <dbReference type="EMBL" id="MBW7459862.1"/>
    </source>
</evidence>
<dbReference type="InterPro" id="IPR018060">
    <property type="entry name" value="HTH_AraC"/>
</dbReference>
<accession>A0ABS7CG16</accession>
<dbReference type="Pfam" id="PF12833">
    <property type="entry name" value="HTH_18"/>
    <property type="match status" value="1"/>
</dbReference>
<dbReference type="EMBL" id="JAHZIK010001878">
    <property type="protein sequence ID" value="MBW7459862.1"/>
    <property type="molecule type" value="Genomic_DNA"/>
</dbReference>
<feature type="domain" description="HTH araC/xylS-type" evidence="4">
    <location>
        <begin position="134"/>
        <end position="232"/>
    </location>
</feature>
<evidence type="ECO:0000313" key="6">
    <source>
        <dbReference type="Proteomes" id="UP001519887"/>
    </source>
</evidence>